<proteinExistence type="predicted"/>
<organism evidence="2 3">
    <name type="scientific">Arthrobotrys musiformis</name>
    <dbReference type="NCBI Taxonomy" id="47236"/>
    <lineage>
        <taxon>Eukaryota</taxon>
        <taxon>Fungi</taxon>
        <taxon>Dikarya</taxon>
        <taxon>Ascomycota</taxon>
        <taxon>Pezizomycotina</taxon>
        <taxon>Orbiliomycetes</taxon>
        <taxon>Orbiliales</taxon>
        <taxon>Orbiliaceae</taxon>
        <taxon>Arthrobotrys</taxon>
    </lineage>
</organism>
<reference evidence="2 3" key="1">
    <citation type="submission" date="2023-08" db="EMBL/GenBank/DDBJ databases">
        <authorList>
            <person name="Palmer J.M."/>
        </authorList>
    </citation>
    <scope>NUCLEOTIDE SEQUENCE [LARGE SCALE GENOMIC DNA]</scope>
    <source>
        <strain evidence="2 3">TWF481</strain>
    </source>
</reference>
<evidence type="ECO:0000313" key="3">
    <source>
        <dbReference type="Proteomes" id="UP001370758"/>
    </source>
</evidence>
<comment type="caution">
    <text evidence="2">The sequence shown here is derived from an EMBL/GenBank/DDBJ whole genome shotgun (WGS) entry which is preliminary data.</text>
</comment>
<dbReference type="Proteomes" id="UP001370758">
    <property type="component" value="Unassembled WGS sequence"/>
</dbReference>
<feature type="chain" id="PRO_5043429565" evidence="1">
    <location>
        <begin position="28"/>
        <end position="95"/>
    </location>
</feature>
<gene>
    <name evidence="2" type="ORF">TWF481_008381</name>
</gene>
<accession>A0AAV9W812</accession>
<evidence type="ECO:0000256" key="1">
    <source>
        <dbReference type="SAM" id="SignalP"/>
    </source>
</evidence>
<evidence type="ECO:0000313" key="2">
    <source>
        <dbReference type="EMBL" id="KAK6503360.1"/>
    </source>
</evidence>
<name>A0AAV9W812_9PEZI</name>
<feature type="signal peptide" evidence="1">
    <location>
        <begin position="1"/>
        <end position="27"/>
    </location>
</feature>
<keyword evidence="3" id="KW-1185">Reference proteome</keyword>
<sequence length="95" mass="10275">MQATIRAPNLFVTFFLILLAVVQPLLAAPVATTTDAQCAAGKECAKGTDNIKLNAANTVKSKFVPRNVQNSKKLKKRSQLAAQLKKRAVVARARK</sequence>
<protein>
    <submittedName>
        <fullName evidence="2">Uncharacterized protein</fullName>
    </submittedName>
</protein>
<dbReference type="EMBL" id="JAVHJL010000005">
    <property type="protein sequence ID" value="KAK6503360.1"/>
    <property type="molecule type" value="Genomic_DNA"/>
</dbReference>
<keyword evidence="1" id="KW-0732">Signal</keyword>
<dbReference type="AlphaFoldDB" id="A0AAV9W812"/>